<feature type="domain" description="Tetrapyrrole biosynthesis uroporphyrinogen III synthase" evidence="1">
    <location>
        <begin position="14"/>
        <end position="223"/>
    </location>
</feature>
<dbReference type="PANTHER" id="PTHR40082">
    <property type="entry name" value="BLR5956 PROTEIN"/>
    <property type="match status" value="1"/>
</dbReference>
<evidence type="ECO:0000313" key="3">
    <source>
        <dbReference type="EMBL" id="HGU59428.1"/>
    </source>
</evidence>
<dbReference type="PANTHER" id="PTHR40082:SF1">
    <property type="entry name" value="BLR5956 PROTEIN"/>
    <property type="match status" value="1"/>
</dbReference>
<dbReference type="AlphaFoldDB" id="A0A7C4S7Z7"/>
<dbReference type="InterPro" id="IPR039793">
    <property type="entry name" value="UROS/Hem4"/>
</dbReference>
<dbReference type="Pfam" id="PF02602">
    <property type="entry name" value="HEM4"/>
    <property type="match status" value="1"/>
</dbReference>
<protein>
    <submittedName>
        <fullName evidence="3">Uroporphyrinogen-III synthase</fullName>
    </submittedName>
</protein>
<dbReference type="EMBL" id="DTAK01000032">
    <property type="protein sequence ID" value="HGU59428.1"/>
    <property type="molecule type" value="Genomic_DNA"/>
</dbReference>
<dbReference type="InterPro" id="IPR036108">
    <property type="entry name" value="4pyrrol_syn_uPrphyn_synt_sf"/>
</dbReference>
<sequence>MKVAIFRPIEYIKETEEKLRKAGFDVVSAPMIEIREKTVRVRDADYTIITSRTAAKIALKKGLIRGKIIAIGPKTAEPLKSYNVLIPSKYDSATLYREFADLLRNKKVNLLRSDRGSKILLNLSEICDLREYKLYEIVKVKNDSTRKIVWEIAEKKVDAAVFSSRMIVESFMENAEDIGIIERVVKSLNEIKTIAIGPPTKEKLSEYGVEPLMPEKYDFDGVIELLSSI</sequence>
<evidence type="ECO:0000313" key="2">
    <source>
        <dbReference type="EMBL" id="HGE65664.1"/>
    </source>
</evidence>
<accession>A0A7C4S7Z7</accession>
<dbReference type="GO" id="GO:0006780">
    <property type="term" value="P:uroporphyrinogen III biosynthetic process"/>
    <property type="evidence" value="ECO:0007669"/>
    <property type="project" value="InterPro"/>
</dbReference>
<evidence type="ECO:0000259" key="1">
    <source>
        <dbReference type="Pfam" id="PF02602"/>
    </source>
</evidence>
<evidence type="ECO:0000313" key="4">
    <source>
        <dbReference type="EMBL" id="HHF47875.1"/>
    </source>
</evidence>
<comment type="caution">
    <text evidence="3">The sequence shown here is derived from an EMBL/GenBank/DDBJ whole genome shotgun (WGS) entry which is preliminary data.</text>
</comment>
<gene>
    <name evidence="4" type="ORF">ENL48_01320</name>
    <name evidence="3" type="ORF">ENT89_04540</name>
    <name evidence="2" type="ORF">ENX77_00795</name>
</gene>
<name>A0A7C4S7Z7_9EURY</name>
<dbReference type="Gene3D" id="3.40.50.10090">
    <property type="match status" value="2"/>
</dbReference>
<dbReference type="SUPFAM" id="SSF69618">
    <property type="entry name" value="HemD-like"/>
    <property type="match status" value="1"/>
</dbReference>
<dbReference type="EMBL" id="DTPI01000006">
    <property type="protein sequence ID" value="HGE65664.1"/>
    <property type="molecule type" value="Genomic_DNA"/>
</dbReference>
<dbReference type="InterPro" id="IPR003754">
    <property type="entry name" value="4pyrrol_synth_uPrphyn_synth"/>
</dbReference>
<organism evidence="3">
    <name type="scientific">Geoglobus ahangari</name>
    <dbReference type="NCBI Taxonomy" id="113653"/>
    <lineage>
        <taxon>Archaea</taxon>
        <taxon>Methanobacteriati</taxon>
        <taxon>Methanobacteriota</taxon>
        <taxon>Archaeoglobi</taxon>
        <taxon>Archaeoglobales</taxon>
        <taxon>Archaeoglobaceae</taxon>
        <taxon>Geoglobus</taxon>
    </lineage>
</organism>
<dbReference type="EMBL" id="DRUC01000024">
    <property type="protein sequence ID" value="HHF47875.1"/>
    <property type="molecule type" value="Genomic_DNA"/>
</dbReference>
<dbReference type="CDD" id="cd06578">
    <property type="entry name" value="HemD"/>
    <property type="match status" value="1"/>
</dbReference>
<proteinExistence type="predicted"/>
<reference evidence="3" key="1">
    <citation type="journal article" date="2020" name="mSystems">
        <title>Genome- and Community-Level Interaction Insights into Carbon Utilization and Element Cycling Functions of Hydrothermarchaeota in Hydrothermal Sediment.</title>
        <authorList>
            <person name="Zhou Z."/>
            <person name="Liu Y."/>
            <person name="Xu W."/>
            <person name="Pan J."/>
            <person name="Luo Z.H."/>
            <person name="Li M."/>
        </authorList>
    </citation>
    <scope>NUCLEOTIDE SEQUENCE [LARGE SCALE GENOMIC DNA]</scope>
    <source>
        <strain evidence="4">SpSt-10</strain>
        <strain evidence="3">SpSt-62</strain>
        <strain evidence="2">SpSt-97</strain>
    </source>
</reference>
<dbReference type="GO" id="GO:0004852">
    <property type="term" value="F:uroporphyrinogen-III synthase activity"/>
    <property type="evidence" value="ECO:0007669"/>
    <property type="project" value="InterPro"/>
</dbReference>